<sequence>MDGDPKPKKNADLPKRLISAAVMVAIAIAALVAGDPWLDWFIAAVVLATFVEFVLLVVKATTNVPYRLAAILAGALYIGLAGFVLMRMPPGLVVGIVGTVIAIDTFAYFFGRTIGGPKIAPSISPSKTWAGLLGGVVGASLWLALFIYFSARQISGPTTMGFDMNELGMIALMGLALAVAAQAGDFLESWLKRKAGVKDSSRLIPGHGGVFDRTDGIIPVVLIAGFVLGSAA</sequence>
<keyword evidence="10 18" id="KW-0808">Transferase</keyword>
<evidence type="ECO:0000256" key="15">
    <source>
        <dbReference type="ARBA" id="ARBA00023136"/>
    </source>
</evidence>
<dbReference type="UniPathway" id="UPA00557">
    <property type="reaction ID" value="UER00614"/>
</dbReference>
<keyword evidence="11 18" id="KW-0812">Transmembrane</keyword>
<keyword evidence="13 19" id="KW-1133">Transmembrane helix</keyword>
<dbReference type="EC" id="2.7.7.41" evidence="6 18"/>
<dbReference type="Pfam" id="PF01148">
    <property type="entry name" value="CTP_transf_1"/>
    <property type="match status" value="1"/>
</dbReference>
<evidence type="ECO:0000256" key="10">
    <source>
        <dbReference type="ARBA" id="ARBA00022679"/>
    </source>
</evidence>
<keyword evidence="8" id="KW-1003">Cell membrane</keyword>
<keyword evidence="14" id="KW-0443">Lipid metabolism</keyword>
<evidence type="ECO:0000256" key="7">
    <source>
        <dbReference type="ARBA" id="ARBA00019373"/>
    </source>
</evidence>
<evidence type="ECO:0000256" key="14">
    <source>
        <dbReference type="ARBA" id="ARBA00023098"/>
    </source>
</evidence>
<keyword evidence="17" id="KW-1208">Phospholipid metabolism</keyword>
<dbReference type="Proteomes" id="UP000199331">
    <property type="component" value="Unassembled WGS sequence"/>
</dbReference>
<evidence type="ECO:0000256" key="9">
    <source>
        <dbReference type="ARBA" id="ARBA00022516"/>
    </source>
</evidence>
<evidence type="ECO:0000256" key="13">
    <source>
        <dbReference type="ARBA" id="ARBA00022989"/>
    </source>
</evidence>
<evidence type="ECO:0000256" key="12">
    <source>
        <dbReference type="ARBA" id="ARBA00022695"/>
    </source>
</evidence>
<name>A0A1I5NZH7_9SPHN</name>
<evidence type="ECO:0000256" key="8">
    <source>
        <dbReference type="ARBA" id="ARBA00022475"/>
    </source>
</evidence>
<feature type="transmembrane region" description="Helical" evidence="19">
    <location>
        <begin position="169"/>
        <end position="187"/>
    </location>
</feature>
<proteinExistence type="inferred from homology"/>
<keyword evidence="9" id="KW-0444">Lipid biosynthesis</keyword>
<dbReference type="RefSeq" id="WP_245755862.1">
    <property type="nucleotide sequence ID" value="NZ_FOWZ01000003.1"/>
</dbReference>
<dbReference type="EMBL" id="FOWZ01000003">
    <property type="protein sequence ID" value="SFP27204.1"/>
    <property type="molecule type" value="Genomic_DNA"/>
</dbReference>
<keyword evidence="16" id="KW-0594">Phospholipid biosynthesis</keyword>
<comment type="similarity">
    <text evidence="5 18">Belongs to the CDS family.</text>
</comment>
<feature type="transmembrane region" description="Helical" evidence="19">
    <location>
        <begin position="130"/>
        <end position="149"/>
    </location>
</feature>
<keyword evidence="15 19" id="KW-0472">Membrane</keyword>
<dbReference type="STRING" id="604088.SAMN04488060_2209"/>
<reference evidence="21" key="1">
    <citation type="submission" date="2016-10" db="EMBL/GenBank/DDBJ databases">
        <authorList>
            <person name="Varghese N."/>
            <person name="Submissions S."/>
        </authorList>
    </citation>
    <scope>NUCLEOTIDE SEQUENCE [LARGE SCALE GENOMIC DNA]</scope>
    <source>
        <strain evidence="21">CGMCC 1.7715</strain>
    </source>
</reference>
<feature type="transmembrane region" description="Helical" evidence="19">
    <location>
        <begin position="65"/>
        <end position="86"/>
    </location>
</feature>
<evidence type="ECO:0000256" key="4">
    <source>
        <dbReference type="ARBA" id="ARBA00005189"/>
    </source>
</evidence>
<keyword evidence="12 18" id="KW-0548">Nucleotidyltransferase</keyword>
<evidence type="ECO:0000256" key="6">
    <source>
        <dbReference type="ARBA" id="ARBA00012487"/>
    </source>
</evidence>
<accession>A0A1I5NZH7</accession>
<feature type="transmembrane region" description="Helical" evidence="19">
    <location>
        <begin position="40"/>
        <end position="58"/>
    </location>
</feature>
<dbReference type="AlphaFoldDB" id="A0A1I5NZH7"/>
<organism evidence="20 21">
    <name type="scientific">Qipengyuania nanhaisediminis</name>
    <dbReference type="NCBI Taxonomy" id="604088"/>
    <lineage>
        <taxon>Bacteria</taxon>
        <taxon>Pseudomonadati</taxon>
        <taxon>Pseudomonadota</taxon>
        <taxon>Alphaproteobacteria</taxon>
        <taxon>Sphingomonadales</taxon>
        <taxon>Erythrobacteraceae</taxon>
        <taxon>Qipengyuania</taxon>
    </lineage>
</organism>
<comment type="pathway">
    <text evidence="4">Lipid metabolism.</text>
</comment>
<evidence type="ECO:0000256" key="5">
    <source>
        <dbReference type="ARBA" id="ARBA00010185"/>
    </source>
</evidence>
<evidence type="ECO:0000256" key="3">
    <source>
        <dbReference type="ARBA" id="ARBA00005119"/>
    </source>
</evidence>
<evidence type="ECO:0000313" key="21">
    <source>
        <dbReference type="Proteomes" id="UP000199331"/>
    </source>
</evidence>
<feature type="transmembrane region" description="Helical" evidence="19">
    <location>
        <begin position="92"/>
        <end position="110"/>
    </location>
</feature>
<feature type="transmembrane region" description="Helical" evidence="19">
    <location>
        <begin position="17"/>
        <end position="34"/>
    </location>
</feature>
<dbReference type="PANTHER" id="PTHR46382:SF1">
    <property type="entry name" value="PHOSPHATIDATE CYTIDYLYLTRANSFERASE"/>
    <property type="match status" value="1"/>
</dbReference>
<comment type="catalytic activity">
    <reaction evidence="1 18">
        <text>a 1,2-diacyl-sn-glycero-3-phosphate + CTP + H(+) = a CDP-1,2-diacyl-sn-glycerol + diphosphate</text>
        <dbReference type="Rhea" id="RHEA:16229"/>
        <dbReference type="ChEBI" id="CHEBI:15378"/>
        <dbReference type="ChEBI" id="CHEBI:33019"/>
        <dbReference type="ChEBI" id="CHEBI:37563"/>
        <dbReference type="ChEBI" id="CHEBI:58332"/>
        <dbReference type="ChEBI" id="CHEBI:58608"/>
        <dbReference type="EC" id="2.7.7.41"/>
    </reaction>
</comment>
<dbReference type="GO" id="GO:0004605">
    <property type="term" value="F:phosphatidate cytidylyltransferase activity"/>
    <property type="evidence" value="ECO:0007669"/>
    <property type="project" value="UniProtKB-EC"/>
</dbReference>
<evidence type="ECO:0000256" key="2">
    <source>
        <dbReference type="ARBA" id="ARBA00004651"/>
    </source>
</evidence>
<dbReference type="InterPro" id="IPR000374">
    <property type="entry name" value="PC_trans"/>
</dbReference>
<dbReference type="GO" id="GO:0016024">
    <property type="term" value="P:CDP-diacylglycerol biosynthetic process"/>
    <property type="evidence" value="ECO:0007669"/>
    <property type="project" value="UniProtKB-UniPathway"/>
</dbReference>
<protein>
    <recommendedName>
        <fullName evidence="7 18">Phosphatidate cytidylyltransferase</fullName>
        <ecNumber evidence="6 18">2.7.7.41</ecNumber>
    </recommendedName>
</protein>
<evidence type="ECO:0000256" key="11">
    <source>
        <dbReference type="ARBA" id="ARBA00022692"/>
    </source>
</evidence>
<evidence type="ECO:0000256" key="1">
    <source>
        <dbReference type="ARBA" id="ARBA00001698"/>
    </source>
</evidence>
<evidence type="ECO:0000256" key="16">
    <source>
        <dbReference type="ARBA" id="ARBA00023209"/>
    </source>
</evidence>
<dbReference type="PROSITE" id="PS01315">
    <property type="entry name" value="CDS"/>
    <property type="match status" value="1"/>
</dbReference>
<gene>
    <name evidence="20" type="ORF">SAMN04488060_2209</name>
</gene>
<evidence type="ECO:0000256" key="18">
    <source>
        <dbReference type="RuleBase" id="RU003938"/>
    </source>
</evidence>
<evidence type="ECO:0000256" key="17">
    <source>
        <dbReference type="ARBA" id="ARBA00023264"/>
    </source>
</evidence>
<dbReference type="GO" id="GO:0005886">
    <property type="term" value="C:plasma membrane"/>
    <property type="evidence" value="ECO:0007669"/>
    <property type="project" value="UniProtKB-SubCell"/>
</dbReference>
<comment type="pathway">
    <text evidence="3 18">Phospholipid metabolism; CDP-diacylglycerol biosynthesis; CDP-diacylglycerol from sn-glycerol 3-phosphate: step 3/3.</text>
</comment>
<dbReference type="PANTHER" id="PTHR46382">
    <property type="entry name" value="PHOSPHATIDATE CYTIDYLYLTRANSFERASE"/>
    <property type="match status" value="1"/>
</dbReference>
<evidence type="ECO:0000313" key="20">
    <source>
        <dbReference type="EMBL" id="SFP27204.1"/>
    </source>
</evidence>
<comment type="subcellular location">
    <subcellularLocation>
        <location evidence="2">Cell membrane</location>
        <topology evidence="2">Multi-pass membrane protein</topology>
    </subcellularLocation>
</comment>
<evidence type="ECO:0000256" key="19">
    <source>
        <dbReference type="SAM" id="Phobius"/>
    </source>
</evidence>
<keyword evidence="21" id="KW-1185">Reference proteome</keyword>